<comment type="catalytic activity">
    <reaction evidence="2">
        <text>ATP + H2O = ADP + phosphate + H(+)</text>
        <dbReference type="Rhea" id="RHEA:13065"/>
        <dbReference type="ChEBI" id="CHEBI:15377"/>
        <dbReference type="ChEBI" id="CHEBI:15378"/>
        <dbReference type="ChEBI" id="CHEBI:30616"/>
        <dbReference type="ChEBI" id="CHEBI:43474"/>
        <dbReference type="ChEBI" id="CHEBI:456216"/>
        <dbReference type="EC" id="5.6.2.3"/>
    </reaction>
</comment>
<evidence type="ECO:0000313" key="5">
    <source>
        <dbReference type="Proteomes" id="UP000886998"/>
    </source>
</evidence>
<dbReference type="PROSITE" id="PS00092">
    <property type="entry name" value="N6_MTASE"/>
    <property type="match status" value="1"/>
</dbReference>
<dbReference type="Pfam" id="PF05063">
    <property type="entry name" value="MT-A70"/>
    <property type="match status" value="1"/>
</dbReference>
<sequence length="453" mass="52003">MDYFYSNEDKAKKRVKNKKGTLQTNSFENAIIAEKATYLIQAAKDLNLIKSCDISSVEWFENNYEARKAAKETLNLSLDGVPSEYCNRNNESTIVIFGSEKYVLPAKSSFHLCDIKSLENLKGKKYDLIVLDPPWENKSVRRKKRYKTLDCDSLLDLPIDVICNPGCLIVVWVTNNVQQMNFIKEKLFPKWKVSNHVIWHWVKITQRGNFIHSIDWHHKKPYENLLLGYVSREFGNKSLIVKTEIEPHKIILSVPSSIHSHKPPLPEILKPYIPEDANCLELFARYLLPKWTSVGNEVIKLQNIKLFEKVTRGVIDPEAEEEELTDLEMSNDHFQRAQQAMNIGQRQLFISLLHRILRTNLMETKNARKFSLTGRAGTGKTFLFNFLKNQVNRCYGKSVVKVGALTGVATRLVGGSTLHRLLKLPVQKDGVIVSVPLLTGNFLRGMHQVWQNV</sequence>
<keyword evidence="2" id="KW-0347">Helicase</keyword>
<dbReference type="GO" id="GO:0006310">
    <property type="term" value="P:DNA recombination"/>
    <property type="evidence" value="ECO:0007669"/>
    <property type="project" value="UniProtKB-KW"/>
</dbReference>
<dbReference type="GO" id="GO:0008168">
    <property type="term" value="F:methyltransferase activity"/>
    <property type="evidence" value="ECO:0007669"/>
    <property type="project" value="UniProtKB-KW"/>
</dbReference>
<evidence type="ECO:0000256" key="2">
    <source>
        <dbReference type="RuleBase" id="RU363044"/>
    </source>
</evidence>
<comment type="cofactor">
    <cofactor evidence="2">
        <name>Mg(2+)</name>
        <dbReference type="ChEBI" id="CHEBI:18420"/>
    </cofactor>
</comment>
<dbReference type="GO" id="GO:0005634">
    <property type="term" value="C:nucleus"/>
    <property type="evidence" value="ECO:0007669"/>
    <property type="project" value="TreeGrafter"/>
</dbReference>
<dbReference type="OrthoDB" id="61116at2759"/>
<dbReference type="PANTHER" id="PTHR12829:SF4">
    <property type="entry name" value="N(6)-ADENINE-SPECIFIC METHYLTRANSFERASE METTL4"/>
    <property type="match status" value="1"/>
</dbReference>
<dbReference type="InterPro" id="IPR002052">
    <property type="entry name" value="DNA_methylase_N6_adenine_CS"/>
</dbReference>
<comment type="caution">
    <text evidence="4">The sequence shown here is derived from an EMBL/GenBank/DDBJ whole genome shotgun (WGS) entry which is preliminary data.</text>
</comment>
<dbReference type="Pfam" id="PF05970">
    <property type="entry name" value="PIF1"/>
    <property type="match status" value="1"/>
</dbReference>
<name>A0A8X6XWJ5_9ARAC</name>
<evidence type="ECO:0000256" key="1">
    <source>
        <dbReference type="PROSITE-ProRule" id="PRU00489"/>
    </source>
</evidence>
<keyword evidence="2" id="KW-0547">Nucleotide-binding</keyword>
<dbReference type="GO" id="GO:0016787">
    <property type="term" value="F:hydrolase activity"/>
    <property type="evidence" value="ECO:0007669"/>
    <property type="project" value="UniProtKB-KW"/>
</dbReference>
<reference evidence="4" key="1">
    <citation type="submission" date="2020-08" db="EMBL/GenBank/DDBJ databases">
        <title>Multicomponent nature underlies the extraordinary mechanical properties of spider dragline silk.</title>
        <authorList>
            <person name="Kono N."/>
            <person name="Nakamura H."/>
            <person name="Mori M."/>
            <person name="Yoshida Y."/>
            <person name="Ohtoshi R."/>
            <person name="Malay A.D."/>
            <person name="Moran D.A.P."/>
            <person name="Tomita M."/>
            <person name="Numata K."/>
            <person name="Arakawa K."/>
        </authorList>
    </citation>
    <scope>NUCLEOTIDE SEQUENCE</scope>
</reference>
<dbReference type="GO" id="GO:0003676">
    <property type="term" value="F:nucleic acid binding"/>
    <property type="evidence" value="ECO:0007669"/>
    <property type="project" value="InterPro"/>
</dbReference>
<dbReference type="EC" id="5.6.2.3" evidence="2"/>
<dbReference type="Proteomes" id="UP000886998">
    <property type="component" value="Unassembled WGS sequence"/>
</dbReference>
<proteinExistence type="inferred from homology"/>
<keyword evidence="2" id="KW-0233">DNA recombination</keyword>
<comment type="similarity">
    <text evidence="1">Belongs to the MT-A70-like family.</text>
</comment>
<dbReference type="AlphaFoldDB" id="A0A8X6XWJ5"/>
<dbReference type="InterPro" id="IPR010285">
    <property type="entry name" value="DNA_helicase_pif1-like_DEAD"/>
</dbReference>
<comment type="similarity">
    <text evidence="2">Belongs to the helicase family.</text>
</comment>
<evidence type="ECO:0000259" key="3">
    <source>
        <dbReference type="Pfam" id="PF05970"/>
    </source>
</evidence>
<keyword evidence="4" id="KW-0808">Transferase</keyword>
<keyword evidence="4" id="KW-0489">Methyltransferase</keyword>
<evidence type="ECO:0000313" key="4">
    <source>
        <dbReference type="EMBL" id="GFY58796.1"/>
    </source>
</evidence>
<keyword evidence="2" id="KW-0234">DNA repair</keyword>
<keyword evidence="2" id="KW-0378">Hydrolase</keyword>
<feature type="domain" description="DNA helicase Pif1-like DEAD-box helicase" evidence="3">
    <location>
        <begin position="362"/>
        <end position="429"/>
    </location>
</feature>
<dbReference type="GO" id="GO:0032259">
    <property type="term" value="P:methylation"/>
    <property type="evidence" value="ECO:0007669"/>
    <property type="project" value="UniProtKB-KW"/>
</dbReference>
<dbReference type="PROSITE" id="PS51143">
    <property type="entry name" value="MT_A70"/>
    <property type="match status" value="1"/>
</dbReference>
<dbReference type="GO" id="GO:0006281">
    <property type="term" value="P:DNA repair"/>
    <property type="evidence" value="ECO:0007669"/>
    <property type="project" value="UniProtKB-KW"/>
</dbReference>
<organism evidence="4 5">
    <name type="scientific">Trichonephila inaurata madagascariensis</name>
    <dbReference type="NCBI Taxonomy" id="2747483"/>
    <lineage>
        <taxon>Eukaryota</taxon>
        <taxon>Metazoa</taxon>
        <taxon>Ecdysozoa</taxon>
        <taxon>Arthropoda</taxon>
        <taxon>Chelicerata</taxon>
        <taxon>Arachnida</taxon>
        <taxon>Araneae</taxon>
        <taxon>Araneomorphae</taxon>
        <taxon>Entelegynae</taxon>
        <taxon>Araneoidea</taxon>
        <taxon>Nephilidae</taxon>
        <taxon>Trichonephila</taxon>
        <taxon>Trichonephila inaurata</taxon>
    </lineage>
</organism>
<keyword evidence="2" id="KW-0067">ATP-binding</keyword>
<gene>
    <name evidence="4" type="primary">METTL4</name>
    <name evidence="4" type="ORF">TNIN_347691</name>
</gene>
<dbReference type="GO" id="GO:0043139">
    <property type="term" value="F:5'-3' DNA helicase activity"/>
    <property type="evidence" value="ECO:0007669"/>
    <property type="project" value="UniProtKB-EC"/>
</dbReference>
<keyword evidence="2" id="KW-0227">DNA damage</keyword>
<dbReference type="SUPFAM" id="SSF53335">
    <property type="entry name" value="S-adenosyl-L-methionine-dependent methyltransferases"/>
    <property type="match status" value="1"/>
</dbReference>
<accession>A0A8X6XWJ5</accession>
<dbReference type="PANTHER" id="PTHR12829">
    <property type="entry name" value="N6-ADENOSINE-METHYLTRANSFERASE"/>
    <property type="match status" value="1"/>
</dbReference>
<dbReference type="Gene3D" id="3.40.50.300">
    <property type="entry name" value="P-loop containing nucleotide triphosphate hydrolases"/>
    <property type="match status" value="1"/>
</dbReference>
<dbReference type="EMBL" id="BMAV01012245">
    <property type="protein sequence ID" value="GFY58796.1"/>
    <property type="molecule type" value="Genomic_DNA"/>
</dbReference>
<dbReference type="GO" id="GO:0000723">
    <property type="term" value="P:telomere maintenance"/>
    <property type="evidence" value="ECO:0007669"/>
    <property type="project" value="InterPro"/>
</dbReference>
<dbReference type="GO" id="GO:0005524">
    <property type="term" value="F:ATP binding"/>
    <property type="evidence" value="ECO:0007669"/>
    <property type="project" value="UniProtKB-KW"/>
</dbReference>
<dbReference type="InterPro" id="IPR007757">
    <property type="entry name" value="MT-A70-like"/>
</dbReference>
<keyword evidence="5" id="KW-1185">Reference proteome</keyword>
<protein>
    <recommendedName>
        <fullName evidence="2">ATP-dependent DNA helicase</fullName>
        <ecNumber evidence="2">5.6.2.3</ecNumber>
    </recommendedName>
</protein>
<dbReference type="InterPro" id="IPR027417">
    <property type="entry name" value="P-loop_NTPase"/>
</dbReference>
<dbReference type="InterPro" id="IPR029063">
    <property type="entry name" value="SAM-dependent_MTases_sf"/>
</dbReference>